<dbReference type="EMBL" id="BGZK01000030">
    <property type="protein sequence ID" value="GBP08286.1"/>
    <property type="molecule type" value="Genomic_DNA"/>
</dbReference>
<comment type="caution">
    <text evidence="1">The sequence shown here is derived from an EMBL/GenBank/DDBJ whole genome shotgun (WGS) entry which is preliminary data.</text>
</comment>
<accession>A0A4C1T246</accession>
<sequence length="82" mass="8941">MKHCVRPEGVKIGAADHEKTRAKLIMTIDPSRELWIVSLKVGAVGPAQAAARPANATSTIYDQPDTALFQNLVEQITQTQRS</sequence>
<organism evidence="1 2">
    <name type="scientific">Eumeta variegata</name>
    <name type="common">Bagworm moth</name>
    <name type="synonym">Eumeta japonica</name>
    <dbReference type="NCBI Taxonomy" id="151549"/>
    <lineage>
        <taxon>Eukaryota</taxon>
        <taxon>Metazoa</taxon>
        <taxon>Ecdysozoa</taxon>
        <taxon>Arthropoda</taxon>
        <taxon>Hexapoda</taxon>
        <taxon>Insecta</taxon>
        <taxon>Pterygota</taxon>
        <taxon>Neoptera</taxon>
        <taxon>Endopterygota</taxon>
        <taxon>Lepidoptera</taxon>
        <taxon>Glossata</taxon>
        <taxon>Ditrysia</taxon>
        <taxon>Tineoidea</taxon>
        <taxon>Psychidae</taxon>
        <taxon>Oiketicinae</taxon>
        <taxon>Eumeta</taxon>
    </lineage>
</organism>
<gene>
    <name evidence="1" type="ORF">EVAR_78769_1</name>
</gene>
<dbReference type="AlphaFoldDB" id="A0A4C1T246"/>
<dbReference type="Proteomes" id="UP000299102">
    <property type="component" value="Unassembled WGS sequence"/>
</dbReference>
<reference evidence="1 2" key="1">
    <citation type="journal article" date="2019" name="Commun. Biol.">
        <title>The bagworm genome reveals a unique fibroin gene that provides high tensile strength.</title>
        <authorList>
            <person name="Kono N."/>
            <person name="Nakamura H."/>
            <person name="Ohtoshi R."/>
            <person name="Tomita M."/>
            <person name="Numata K."/>
            <person name="Arakawa K."/>
        </authorList>
    </citation>
    <scope>NUCLEOTIDE SEQUENCE [LARGE SCALE GENOMIC DNA]</scope>
</reference>
<proteinExistence type="predicted"/>
<dbReference type="OrthoDB" id="7920740at2759"/>
<evidence type="ECO:0000313" key="2">
    <source>
        <dbReference type="Proteomes" id="UP000299102"/>
    </source>
</evidence>
<name>A0A4C1T246_EUMVA</name>
<keyword evidence="2" id="KW-1185">Reference proteome</keyword>
<protein>
    <submittedName>
        <fullName evidence="1">Uncharacterized protein</fullName>
    </submittedName>
</protein>
<evidence type="ECO:0000313" key="1">
    <source>
        <dbReference type="EMBL" id="GBP08286.1"/>
    </source>
</evidence>